<evidence type="ECO:0000313" key="4">
    <source>
        <dbReference type="Proteomes" id="UP000284689"/>
    </source>
</evidence>
<dbReference type="InterPro" id="IPR008302">
    <property type="entry name" value="NamZ"/>
</dbReference>
<gene>
    <name evidence="3" type="ORF">DW794_14120</name>
</gene>
<comment type="caution">
    <text evidence="3">The sequence shown here is derived from an EMBL/GenBank/DDBJ whole genome shotgun (WGS) entry which is preliminary data.</text>
</comment>
<dbReference type="EMBL" id="QSJD01000023">
    <property type="protein sequence ID" value="RHD46356.1"/>
    <property type="molecule type" value="Genomic_DNA"/>
</dbReference>
<dbReference type="PANTHER" id="PTHR42915:SF1">
    <property type="entry name" value="PEPTIDOGLYCAN BETA-N-ACETYLMURAMIDASE NAMZ"/>
    <property type="match status" value="1"/>
</dbReference>
<dbReference type="InterPro" id="IPR048503">
    <property type="entry name" value="NamZ_C"/>
</dbReference>
<dbReference type="InterPro" id="IPR048502">
    <property type="entry name" value="NamZ_N"/>
</dbReference>
<dbReference type="Gene3D" id="3.90.1150.140">
    <property type="match status" value="1"/>
</dbReference>
<dbReference type="PIRSF" id="PIRSF016719">
    <property type="entry name" value="UCP016719"/>
    <property type="match status" value="1"/>
</dbReference>
<evidence type="ECO:0000259" key="1">
    <source>
        <dbReference type="Pfam" id="PF07075"/>
    </source>
</evidence>
<protein>
    <submittedName>
        <fullName evidence="3">DUF1343 domain-containing protein</fullName>
    </submittedName>
</protein>
<feature type="domain" description="Peptidoglycan beta-N-acetylmuramidase NamZ N-terminal" evidence="1">
    <location>
        <begin position="44"/>
        <end position="244"/>
    </location>
</feature>
<feature type="domain" description="Peptidoglycan beta-N-acetylmuramidase NamZ C-terminal" evidence="2">
    <location>
        <begin position="249"/>
        <end position="387"/>
    </location>
</feature>
<name>A0A414FH51_9BACE</name>
<accession>A0A414FH51</accession>
<dbReference type="AlphaFoldDB" id="A0A414FH51"/>
<organism evidence="3 4">
    <name type="scientific">Bacteroides caccae</name>
    <dbReference type="NCBI Taxonomy" id="47678"/>
    <lineage>
        <taxon>Bacteria</taxon>
        <taxon>Pseudomonadati</taxon>
        <taxon>Bacteroidota</taxon>
        <taxon>Bacteroidia</taxon>
        <taxon>Bacteroidales</taxon>
        <taxon>Bacteroidaceae</taxon>
        <taxon>Bacteroides</taxon>
    </lineage>
</organism>
<dbReference type="Pfam" id="PF20732">
    <property type="entry name" value="NamZ_C"/>
    <property type="match status" value="1"/>
</dbReference>
<dbReference type="RefSeq" id="WP_022041894.1">
    <property type="nucleotide sequence ID" value="NZ_QSJD01000023.1"/>
</dbReference>
<dbReference type="GO" id="GO:0033922">
    <property type="term" value="F:peptidoglycan beta-N-acetylmuramidase activity"/>
    <property type="evidence" value="ECO:0007669"/>
    <property type="project" value="InterPro"/>
</dbReference>
<dbReference type="PANTHER" id="PTHR42915">
    <property type="entry name" value="HYPOTHETICAL 460 KDA PROTEIN IN FEUA-SIGW INTERGENIC REGION [PRECURSOR]"/>
    <property type="match status" value="1"/>
</dbReference>
<reference evidence="3 4" key="1">
    <citation type="submission" date="2018-08" db="EMBL/GenBank/DDBJ databases">
        <title>A genome reference for cultivated species of the human gut microbiota.</title>
        <authorList>
            <person name="Zou Y."/>
            <person name="Xue W."/>
            <person name="Luo G."/>
        </authorList>
    </citation>
    <scope>NUCLEOTIDE SEQUENCE [LARGE SCALE GENOMIC DNA]</scope>
    <source>
        <strain evidence="3 4">AM31-16AC</strain>
    </source>
</reference>
<dbReference type="Proteomes" id="UP000284689">
    <property type="component" value="Unassembled WGS sequence"/>
</dbReference>
<sequence length="388" mass="43698">MRNRTSLILFFLFVTVFPECISGKVVAGAGRFEQYLPFIQGKRVGMVVNHTSVVGTGQTHLLDTLLKQQINVVKVFAPEHGFRGNADAGETVKDGKDSRTGVSIVSLYGNNKKPTAAQLKDIDVILFDIQDVGARFYTYISTMYYVMEACAENNKEMIVLDRPNPCDYVEGPILKPAYRSFVGMLPIPVLHGCTIGELARMINGEGWIAHKKNPCSLKVIPATGWIHGEPYSLPIKPSPNLPNDQSIRLYASLCPFEATRVSVGRGTTFPFQVLGAPNKKYGDFTFTPRSLPGFDKNPMHKNVVCYGEDLRNADDVNGFTLRYFLHFYRLSGEGTAFFSRARWFDLLMGTDSVRKAILRGDSEETIRNSWQKELQDYKKMRNKYLLYE</sequence>
<proteinExistence type="predicted"/>
<evidence type="ECO:0000259" key="2">
    <source>
        <dbReference type="Pfam" id="PF20732"/>
    </source>
</evidence>
<dbReference type="Gene3D" id="3.40.50.12170">
    <property type="entry name" value="Uncharacterised protein PF07075, DUF1343"/>
    <property type="match status" value="1"/>
</dbReference>
<dbReference type="Pfam" id="PF07075">
    <property type="entry name" value="NamZ_N"/>
    <property type="match status" value="1"/>
</dbReference>
<evidence type="ECO:0000313" key="3">
    <source>
        <dbReference type="EMBL" id="RHD46356.1"/>
    </source>
</evidence>